<keyword evidence="3" id="KW-1185">Reference proteome</keyword>
<feature type="region of interest" description="Disordered" evidence="1">
    <location>
        <begin position="18"/>
        <end position="112"/>
    </location>
</feature>
<gene>
    <name evidence="2" type="ORF">LTRI10_LOCUS21348</name>
</gene>
<organism evidence="2 3">
    <name type="scientific">Linum trigynum</name>
    <dbReference type="NCBI Taxonomy" id="586398"/>
    <lineage>
        <taxon>Eukaryota</taxon>
        <taxon>Viridiplantae</taxon>
        <taxon>Streptophyta</taxon>
        <taxon>Embryophyta</taxon>
        <taxon>Tracheophyta</taxon>
        <taxon>Spermatophyta</taxon>
        <taxon>Magnoliopsida</taxon>
        <taxon>eudicotyledons</taxon>
        <taxon>Gunneridae</taxon>
        <taxon>Pentapetalae</taxon>
        <taxon>rosids</taxon>
        <taxon>fabids</taxon>
        <taxon>Malpighiales</taxon>
        <taxon>Linaceae</taxon>
        <taxon>Linum</taxon>
    </lineage>
</organism>
<evidence type="ECO:0000256" key="1">
    <source>
        <dbReference type="SAM" id="MobiDB-lite"/>
    </source>
</evidence>
<dbReference type="AlphaFoldDB" id="A0AAV2E1S5"/>
<reference evidence="2 3" key="1">
    <citation type="submission" date="2024-04" db="EMBL/GenBank/DDBJ databases">
        <authorList>
            <person name="Fracassetti M."/>
        </authorList>
    </citation>
    <scope>NUCLEOTIDE SEQUENCE [LARGE SCALE GENOMIC DNA]</scope>
</reference>
<sequence>MGQNQSFSLLTLAVQCPPLEPPSLLEKDRHQPNPTEPATPSRGMRKGEPPHKPPRANRRLHLGDHSQENTSEQSDDTRWQQRKKLMSSSSPAVSKPMAASPNHKHLQSEARR</sequence>
<proteinExistence type="predicted"/>
<protein>
    <submittedName>
        <fullName evidence="2">Uncharacterized protein</fullName>
    </submittedName>
</protein>
<dbReference type="EMBL" id="OZ034817">
    <property type="protein sequence ID" value="CAL1379856.1"/>
    <property type="molecule type" value="Genomic_DNA"/>
</dbReference>
<evidence type="ECO:0000313" key="3">
    <source>
        <dbReference type="Proteomes" id="UP001497516"/>
    </source>
</evidence>
<evidence type="ECO:0000313" key="2">
    <source>
        <dbReference type="EMBL" id="CAL1379856.1"/>
    </source>
</evidence>
<accession>A0AAV2E1S5</accession>
<name>A0AAV2E1S5_9ROSI</name>
<dbReference type="Proteomes" id="UP001497516">
    <property type="component" value="Chromosome 4"/>
</dbReference>